<evidence type="ECO:0000256" key="1">
    <source>
        <dbReference type="ARBA" id="ARBA00022491"/>
    </source>
</evidence>
<protein>
    <submittedName>
        <fullName evidence="6">Transcriptional regulator, LacI family</fullName>
    </submittedName>
</protein>
<dbReference type="SUPFAM" id="SSF47413">
    <property type="entry name" value="lambda repressor-like DNA-binding domains"/>
    <property type="match status" value="1"/>
</dbReference>
<keyword evidence="2" id="KW-0805">Transcription regulation</keyword>
<dbReference type="Gene3D" id="1.10.260.40">
    <property type="entry name" value="lambda repressor-like DNA-binding domains"/>
    <property type="match status" value="1"/>
</dbReference>
<dbReference type="OrthoDB" id="9775106at2"/>
<dbReference type="SUPFAM" id="SSF53822">
    <property type="entry name" value="Periplasmic binding protein-like I"/>
    <property type="match status" value="1"/>
</dbReference>
<dbReference type="KEGG" id="bco:Bcell_0669"/>
<feature type="domain" description="HTH lacI-type" evidence="5">
    <location>
        <begin position="2"/>
        <end position="56"/>
    </location>
</feature>
<evidence type="ECO:0000256" key="4">
    <source>
        <dbReference type="ARBA" id="ARBA00023163"/>
    </source>
</evidence>
<dbReference type="InterPro" id="IPR000843">
    <property type="entry name" value="HTH_LacI"/>
</dbReference>
<evidence type="ECO:0000313" key="6">
    <source>
        <dbReference type="EMBL" id="ADU28951.1"/>
    </source>
</evidence>
<dbReference type="RefSeq" id="WP_013487292.1">
    <property type="nucleotide sequence ID" value="NC_014829.1"/>
</dbReference>
<dbReference type="PROSITE" id="PS50932">
    <property type="entry name" value="HTH_LACI_2"/>
    <property type="match status" value="1"/>
</dbReference>
<keyword evidence="4" id="KW-0804">Transcription</keyword>
<dbReference type="Pfam" id="PF13377">
    <property type="entry name" value="Peripla_BP_3"/>
    <property type="match status" value="1"/>
</dbReference>
<dbReference type="InterPro" id="IPR028082">
    <property type="entry name" value="Peripla_BP_I"/>
</dbReference>
<dbReference type="EMBL" id="CP002394">
    <property type="protein sequence ID" value="ADU28951.1"/>
    <property type="molecule type" value="Genomic_DNA"/>
</dbReference>
<proteinExistence type="predicted"/>
<evidence type="ECO:0000313" key="7">
    <source>
        <dbReference type="Proteomes" id="UP000001401"/>
    </source>
</evidence>
<dbReference type="SMART" id="SM00354">
    <property type="entry name" value="HTH_LACI"/>
    <property type="match status" value="1"/>
</dbReference>
<dbReference type="eggNOG" id="COG1609">
    <property type="taxonomic scope" value="Bacteria"/>
</dbReference>
<accession>E6TZ89</accession>
<dbReference type="GO" id="GO:0003700">
    <property type="term" value="F:DNA-binding transcription factor activity"/>
    <property type="evidence" value="ECO:0007669"/>
    <property type="project" value="TreeGrafter"/>
</dbReference>
<dbReference type="Proteomes" id="UP000001401">
    <property type="component" value="Chromosome"/>
</dbReference>
<sequence>MPTIYDIAKKTGFSISTVSKVLNNYKDVSENTRKVVFEAVNELGYFPNSSARTLTTKRSWSIGVVFDEEYGIGMEHPFFNAVMESFKRNVGKHGYDLLFSSNRNGKPKSYIDHFQYRGVDGVVVVRCAIKDPYVEKLMESNIPSVVIDQDTRLASVVYSDNYYGSELAVEHFYSLGHEKIAHIAGSQKMFTGLQRKKGFMKAMKQHKLIVRQEYIVEGGPFTYESGQQGMRKLLECEELPTAVFAASDIMALGAISEIRKSGLNVPKDISVIGFDDIKISKYTTPELTTIKQDTALIGKTAANLLMDQINDKKKNFMSVKIPVELIQRNSCQTIDN</sequence>
<gene>
    <name evidence="6" type="ordered locus">Bcell_0669</name>
</gene>
<dbReference type="Pfam" id="PF00356">
    <property type="entry name" value="LacI"/>
    <property type="match status" value="1"/>
</dbReference>
<keyword evidence="7" id="KW-1185">Reference proteome</keyword>
<dbReference type="CDD" id="cd01392">
    <property type="entry name" value="HTH_LacI"/>
    <property type="match status" value="1"/>
</dbReference>
<dbReference type="PANTHER" id="PTHR30146">
    <property type="entry name" value="LACI-RELATED TRANSCRIPTIONAL REPRESSOR"/>
    <property type="match status" value="1"/>
</dbReference>
<dbReference type="PANTHER" id="PTHR30146:SF148">
    <property type="entry name" value="HTH-TYPE TRANSCRIPTIONAL REPRESSOR PURR-RELATED"/>
    <property type="match status" value="1"/>
</dbReference>
<dbReference type="STRING" id="649639.Bcell_0669"/>
<dbReference type="Gene3D" id="3.40.50.2300">
    <property type="match status" value="2"/>
</dbReference>
<evidence type="ECO:0000256" key="2">
    <source>
        <dbReference type="ARBA" id="ARBA00023015"/>
    </source>
</evidence>
<organism evidence="6 7">
    <name type="scientific">Evansella cellulosilytica (strain ATCC 21833 / DSM 2522 / FERM P-1141 / JCM 9156 / N-4)</name>
    <name type="common">Bacillus cellulosilyticus</name>
    <dbReference type="NCBI Taxonomy" id="649639"/>
    <lineage>
        <taxon>Bacteria</taxon>
        <taxon>Bacillati</taxon>
        <taxon>Bacillota</taxon>
        <taxon>Bacilli</taxon>
        <taxon>Bacillales</taxon>
        <taxon>Bacillaceae</taxon>
        <taxon>Evansella</taxon>
    </lineage>
</organism>
<keyword evidence="3" id="KW-0238">DNA-binding</keyword>
<name>E6TZ89_EVAC2</name>
<dbReference type="InterPro" id="IPR010982">
    <property type="entry name" value="Lambda_DNA-bd_dom_sf"/>
</dbReference>
<dbReference type="CDD" id="cd06267">
    <property type="entry name" value="PBP1_LacI_sugar_binding-like"/>
    <property type="match status" value="1"/>
</dbReference>
<dbReference type="HOGENOM" id="CLU_037628_6_2_9"/>
<keyword evidence="1" id="KW-0678">Repressor</keyword>
<evidence type="ECO:0000256" key="3">
    <source>
        <dbReference type="ARBA" id="ARBA00023125"/>
    </source>
</evidence>
<reference evidence="6" key="1">
    <citation type="submission" date="2010-12" db="EMBL/GenBank/DDBJ databases">
        <title>Complete sequence of Bacillus cellulosilyticus DSM 2522.</title>
        <authorList>
            <consortium name="US DOE Joint Genome Institute"/>
            <person name="Lucas S."/>
            <person name="Copeland A."/>
            <person name="Lapidus A."/>
            <person name="Cheng J.-F."/>
            <person name="Bruce D."/>
            <person name="Goodwin L."/>
            <person name="Pitluck S."/>
            <person name="Chertkov O."/>
            <person name="Detter J.C."/>
            <person name="Han C."/>
            <person name="Tapia R."/>
            <person name="Land M."/>
            <person name="Hauser L."/>
            <person name="Jeffries C."/>
            <person name="Kyrpides N."/>
            <person name="Ivanova N."/>
            <person name="Mikhailova N."/>
            <person name="Brumm P."/>
            <person name="Mead D."/>
            <person name="Woyke T."/>
        </authorList>
    </citation>
    <scope>NUCLEOTIDE SEQUENCE [LARGE SCALE GENOMIC DNA]</scope>
    <source>
        <strain evidence="6">DSM 2522</strain>
    </source>
</reference>
<dbReference type="AlphaFoldDB" id="E6TZ89"/>
<evidence type="ECO:0000259" key="5">
    <source>
        <dbReference type="PROSITE" id="PS50932"/>
    </source>
</evidence>
<dbReference type="GO" id="GO:0000976">
    <property type="term" value="F:transcription cis-regulatory region binding"/>
    <property type="evidence" value="ECO:0007669"/>
    <property type="project" value="TreeGrafter"/>
</dbReference>
<dbReference type="InterPro" id="IPR046335">
    <property type="entry name" value="LacI/GalR-like_sensor"/>
</dbReference>